<evidence type="ECO:0000259" key="11">
    <source>
        <dbReference type="Pfam" id="PF08544"/>
    </source>
</evidence>
<evidence type="ECO:0000256" key="1">
    <source>
        <dbReference type="ARBA" id="ARBA00022490"/>
    </source>
</evidence>
<keyword evidence="3 12" id="KW-0808">Transferase</keyword>
<dbReference type="NCBIfam" id="TIGR00549">
    <property type="entry name" value="mevalon_kin"/>
    <property type="match status" value="1"/>
</dbReference>
<keyword evidence="13" id="KW-1185">Reference proteome</keyword>
<dbReference type="SUPFAM" id="SSF54211">
    <property type="entry name" value="Ribosomal protein S5 domain 2-like"/>
    <property type="match status" value="1"/>
</dbReference>
<dbReference type="Pfam" id="PF00288">
    <property type="entry name" value="GHMP_kinases_N"/>
    <property type="match status" value="1"/>
</dbReference>
<dbReference type="PRINTS" id="PR00960">
    <property type="entry name" value="LMBPPROTEIN"/>
</dbReference>
<proteinExistence type="predicted"/>
<evidence type="ECO:0000259" key="10">
    <source>
        <dbReference type="Pfam" id="PF00288"/>
    </source>
</evidence>
<dbReference type="EC" id="2.7.1.36" evidence="12"/>
<protein>
    <submittedName>
        <fullName evidence="12">Mevalonate kinase</fullName>
        <ecNumber evidence="12">2.7.1.36</ecNumber>
    </submittedName>
</protein>
<evidence type="ECO:0000256" key="6">
    <source>
        <dbReference type="ARBA" id="ARBA00022840"/>
    </source>
</evidence>
<dbReference type="Gene3D" id="3.30.70.890">
    <property type="entry name" value="GHMP kinase, C-terminal domain"/>
    <property type="match status" value="1"/>
</dbReference>
<dbReference type="AlphaFoldDB" id="X5E842"/>
<keyword evidence="6" id="KW-0067">ATP-binding</keyword>
<dbReference type="InterPro" id="IPR001174">
    <property type="entry name" value="HddA/FKP"/>
</dbReference>
<keyword evidence="8" id="KW-0443">Lipid metabolism</keyword>
<evidence type="ECO:0000256" key="8">
    <source>
        <dbReference type="ARBA" id="ARBA00023098"/>
    </source>
</evidence>
<dbReference type="GO" id="GO:0005829">
    <property type="term" value="C:cytosol"/>
    <property type="evidence" value="ECO:0007669"/>
    <property type="project" value="TreeGrafter"/>
</dbReference>
<evidence type="ECO:0000256" key="7">
    <source>
        <dbReference type="ARBA" id="ARBA00022842"/>
    </source>
</evidence>
<name>X5E842_9CORY</name>
<feature type="domain" description="GHMP kinase N-terminal" evidence="10">
    <location>
        <begin position="65"/>
        <end position="142"/>
    </location>
</feature>
<comment type="pathway">
    <text evidence="9">Isoprenoid biosynthesis; isopentenyl diphosphate biosynthesis via mevalonate pathway; isopentenyl diphosphate from (R)-mevalonate: step 1/3.</text>
</comment>
<evidence type="ECO:0000256" key="3">
    <source>
        <dbReference type="ARBA" id="ARBA00022679"/>
    </source>
</evidence>
<organism evidence="12 13">
    <name type="scientific">Corynebacterium glyciniphilum AJ 3170</name>
    <dbReference type="NCBI Taxonomy" id="1404245"/>
    <lineage>
        <taxon>Bacteria</taxon>
        <taxon>Bacillati</taxon>
        <taxon>Actinomycetota</taxon>
        <taxon>Actinomycetes</taxon>
        <taxon>Mycobacteriales</taxon>
        <taxon>Corynebacteriaceae</taxon>
        <taxon>Corynebacterium</taxon>
    </lineage>
</organism>
<dbReference type="GO" id="GO:0004496">
    <property type="term" value="F:mevalonate kinase activity"/>
    <property type="evidence" value="ECO:0007669"/>
    <property type="project" value="UniProtKB-EC"/>
</dbReference>
<keyword evidence="7" id="KW-0460">Magnesium</keyword>
<dbReference type="PANTHER" id="PTHR43290:SF2">
    <property type="entry name" value="MEVALONATE KINASE"/>
    <property type="match status" value="1"/>
</dbReference>
<dbReference type="InterPro" id="IPR036554">
    <property type="entry name" value="GHMP_kinase_C_sf"/>
</dbReference>
<dbReference type="KEGG" id="cgy:CGLY_05835"/>
<dbReference type="PANTHER" id="PTHR43290">
    <property type="entry name" value="MEVALONATE KINASE"/>
    <property type="match status" value="1"/>
</dbReference>
<evidence type="ECO:0000313" key="13">
    <source>
        <dbReference type="Proteomes" id="UP000023703"/>
    </source>
</evidence>
<dbReference type="Gene3D" id="3.30.230.10">
    <property type="match status" value="1"/>
</dbReference>
<dbReference type="InterPro" id="IPR006204">
    <property type="entry name" value="GHMP_kinase_N_dom"/>
</dbReference>
<dbReference type="EMBL" id="CP006842">
    <property type="protein sequence ID" value="AHW63615.1"/>
    <property type="molecule type" value="Genomic_DNA"/>
</dbReference>
<accession>X5E842</accession>
<keyword evidence="4" id="KW-0547">Nucleotide-binding</keyword>
<evidence type="ECO:0000256" key="5">
    <source>
        <dbReference type="ARBA" id="ARBA00022777"/>
    </source>
</evidence>
<evidence type="ECO:0000256" key="2">
    <source>
        <dbReference type="ARBA" id="ARBA00022516"/>
    </source>
</evidence>
<dbReference type="Proteomes" id="UP000023703">
    <property type="component" value="Chromosome"/>
</dbReference>
<evidence type="ECO:0000256" key="4">
    <source>
        <dbReference type="ARBA" id="ARBA00022741"/>
    </source>
</evidence>
<dbReference type="eggNOG" id="COG1577">
    <property type="taxonomic scope" value="Bacteria"/>
</dbReference>
<dbReference type="Pfam" id="PF08544">
    <property type="entry name" value="GHMP_kinases_C"/>
    <property type="match status" value="1"/>
</dbReference>
<keyword evidence="2" id="KW-0444">Lipid biosynthesis</keyword>
<dbReference type="InterPro" id="IPR006205">
    <property type="entry name" value="Mev_gal_kin"/>
</dbReference>
<dbReference type="GO" id="GO:0005524">
    <property type="term" value="F:ATP binding"/>
    <property type="evidence" value="ECO:0007669"/>
    <property type="project" value="UniProtKB-KW"/>
</dbReference>
<dbReference type="GO" id="GO:0019287">
    <property type="term" value="P:isopentenyl diphosphate biosynthetic process, mevalonate pathway"/>
    <property type="evidence" value="ECO:0007669"/>
    <property type="project" value="UniProtKB-UniPathway"/>
</dbReference>
<dbReference type="HOGENOM" id="CLU_017814_0_0_11"/>
<dbReference type="SUPFAM" id="SSF55060">
    <property type="entry name" value="GHMP Kinase, C-terminal domain"/>
    <property type="match status" value="1"/>
</dbReference>
<keyword evidence="5 12" id="KW-0418">Kinase</keyword>
<sequence>MAKVILFGEHSVVYGHPAVAVPLHNLHMTATVRPAAVVTAPSTLNCLDWHGPLDAAPAQLASVVEAVKVATGFAGHPDTGLHVTTQADFPPERGLGSSAAAAGAVIQAVLDAYGVPASPQQLFDLTQEAERIAHGHPSGLDALTTASLAPVYFRDGAGTALDMNLTAWIVIADSGAQGSTRETVGDVRRGYETSPEQVGALLDQLGAIAEGAAEDLRTGDVSALGEKMNDAHRLLAELGVSDDRLDAMTGAARDAGAVGAKLTGGGRGGCIIALARTGDDAARIAGSLTDAGASGTWIYAPHLEKAAP</sequence>
<dbReference type="InterPro" id="IPR020568">
    <property type="entry name" value="Ribosomal_Su5_D2-typ_SF"/>
</dbReference>
<dbReference type="RefSeq" id="WP_227590403.1">
    <property type="nucleotide sequence ID" value="NZ_CP006842.1"/>
</dbReference>
<dbReference type="UniPathway" id="UPA00057">
    <property type="reaction ID" value="UER00098"/>
</dbReference>
<keyword evidence="1" id="KW-0963">Cytoplasm</keyword>
<feature type="domain" description="GHMP kinase C-terminal" evidence="11">
    <location>
        <begin position="212"/>
        <end position="292"/>
    </location>
</feature>
<dbReference type="InterPro" id="IPR014721">
    <property type="entry name" value="Ribsml_uS5_D2-typ_fold_subgr"/>
</dbReference>
<reference evidence="12 13" key="1">
    <citation type="journal article" date="2015" name="Int. J. Syst. Evol. Microbiol.">
        <title>Revisiting Corynebacterium glyciniphilum (ex Kubota et al., 1972) sp. nov., nom. rev., isolated from putrefied banana.</title>
        <authorList>
            <person name="Al-Dilaimi A."/>
            <person name="Bednarz H."/>
            <person name="Lomker A."/>
            <person name="Niehaus K."/>
            <person name="Kalinowski J."/>
            <person name="Ruckert C."/>
        </authorList>
    </citation>
    <scope>NUCLEOTIDE SEQUENCE [LARGE SCALE GENOMIC DNA]</scope>
    <source>
        <strain evidence="12">AJ 3170</strain>
    </source>
</reference>
<evidence type="ECO:0000256" key="9">
    <source>
        <dbReference type="ARBA" id="ARBA00029438"/>
    </source>
</evidence>
<dbReference type="STRING" id="1404245.CGLY_05835"/>
<dbReference type="InterPro" id="IPR013750">
    <property type="entry name" value="GHMP_kinase_C_dom"/>
</dbReference>
<evidence type="ECO:0000313" key="12">
    <source>
        <dbReference type="EMBL" id="AHW63615.1"/>
    </source>
</evidence>
<gene>
    <name evidence="12" type="primary">mvaK1</name>
    <name evidence="12" type="ORF">CGLY_05835</name>
</gene>